<evidence type="ECO:0000256" key="4">
    <source>
        <dbReference type="ARBA" id="ARBA00023002"/>
    </source>
</evidence>
<keyword evidence="4 6" id="KW-0560">Oxidoreductase</keyword>
<keyword evidence="5" id="KW-1015">Disulfide bond</keyword>
<feature type="domain" description="ERV/ALR sulfhydryl oxidase" evidence="8">
    <location>
        <begin position="157"/>
        <end position="257"/>
    </location>
</feature>
<dbReference type="GO" id="GO:0005739">
    <property type="term" value="C:mitochondrion"/>
    <property type="evidence" value="ECO:0007669"/>
    <property type="project" value="TreeGrafter"/>
</dbReference>
<comment type="cofactor">
    <cofactor evidence="1 6">
        <name>FAD</name>
        <dbReference type="ChEBI" id="CHEBI:57692"/>
    </cofactor>
</comment>
<evidence type="ECO:0000256" key="3">
    <source>
        <dbReference type="ARBA" id="ARBA00022827"/>
    </source>
</evidence>
<keyword evidence="2 6" id="KW-0285">Flavoprotein</keyword>
<dbReference type="Proteomes" id="UP000620104">
    <property type="component" value="Unassembled WGS sequence"/>
</dbReference>
<evidence type="ECO:0000256" key="1">
    <source>
        <dbReference type="ARBA" id="ARBA00001974"/>
    </source>
</evidence>
<proteinExistence type="predicted"/>
<evidence type="ECO:0000256" key="7">
    <source>
        <dbReference type="SAM" id="SignalP"/>
    </source>
</evidence>
<keyword evidence="10" id="KW-1185">Reference proteome</keyword>
<dbReference type="InterPro" id="IPR036774">
    <property type="entry name" value="ERV/ALR_sulphydryl_oxid_sf"/>
</dbReference>
<dbReference type="FunFam" id="1.20.120.310:FF:000002">
    <property type="entry name" value="Sulfhydryl oxidase"/>
    <property type="match status" value="1"/>
</dbReference>
<evidence type="ECO:0000256" key="2">
    <source>
        <dbReference type="ARBA" id="ARBA00022630"/>
    </source>
</evidence>
<dbReference type="SUPFAM" id="SSF69000">
    <property type="entry name" value="FAD-dependent thiol oxidase"/>
    <property type="match status" value="1"/>
</dbReference>
<dbReference type="EMBL" id="BLZA01000023">
    <property type="protein sequence ID" value="GHJ87926.1"/>
    <property type="molecule type" value="Genomic_DNA"/>
</dbReference>
<dbReference type="PANTHER" id="PTHR12645">
    <property type="entry name" value="ALR/ERV"/>
    <property type="match status" value="1"/>
</dbReference>
<protein>
    <recommendedName>
        <fullName evidence="6">Sulfhydryl oxidase</fullName>
        <ecNumber evidence="6">1.8.3.2</ecNumber>
    </recommendedName>
</protein>
<dbReference type="InterPro" id="IPR017905">
    <property type="entry name" value="ERV/ALR_sulphydryl_oxidase"/>
</dbReference>
<keyword evidence="7" id="KW-0732">Signal</keyword>
<dbReference type="EC" id="1.8.3.2" evidence="6"/>
<dbReference type="PANTHER" id="PTHR12645:SF1">
    <property type="entry name" value="FAD-LINKED SULFHYDRYL OXIDASE ERV2"/>
    <property type="match status" value="1"/>
</dbReference>
<dbReference type="Pfam" id="PF04777">
    <property type="entry name" value="Evr1_Alr"/>
    <property type="match status" value="1"/>
</dbReference>
<name>A0A8H3YHT5_9TREE</name>
<feature type="signal peptide" evidence="7">
    <location>
        <begin position="1"/>
        <end position="30"/>
    </location>
</feature>
<comment type="catalytic activity">
    <reaction evidence="6">
        <text>2 R'C(R)SH + O2 = R'C(R)S-S(R)CR' + H2O2</text>
        <dbReference type="Rhea" id="RHEA:17357"/>
        <dbReference type="ChEBI" id="CHEBI:15379"/>
        <dbReference type="ChEBI" id="CHEBI:16240"/>
        <dbReference type="ChEBI" id="CHEBI:16520"/>
        <dbReference type="ChEBI" id="CHEBI:17412"/>
        <dbReference type="EC" id="1.8.3.2"/>
    </reaction>
</comment>
<reference evidence="9" key="1">
    <citation type="submission" date="2020-07" db="EMBL/GenBank/DDBJ databases">
        <title>Draft Genome Sequence of a Deep-Sea Yeast, Naganishia (Cryptococcus) liquefaciens strain N6.</title>
        <authorList>
            <person name="Han Y.W."/>
            <person name="Kajitani R."/>
            <person name="Morimoto H."/>
            <person name="Parhat M."/>
            <person name="Tsubouchi H."/>
            <person name="Bakenova O."/>
            <person name="Ogata M."/>
            <person name="Argunhan B."/>
            <person name="Aoki R."/>
            <person name="Kajiwara S."/>
            <person name="Itoh T."/>
            <person name="Iwasaki H."/>
        </authorList>
    </citation>
    <scope>NUCLEOTIDE SEQUENCE</scope>
    <source>
        <strain evidence="9">N6</strain>
    </source>
</reference>
<dbReference type="Gene3D" id="1.20.120.310">
    <property type="entry name" value="ERV/ALR sulfhydryl oxidase domain"/>
    <property type="match status" value="1"/>
</dbReference>
<gene>
    <name evidence="9" type="ORF">NliqN6_4328</name>
</gene>
<evidence type="ECO:0000313" key="10">
    <source>
        <dbReference type="Proteomes" id="UP000620104"/>
    </source>
</evidence>
<dbReference type="OrthoDB" id="59470at2759"/>
<dbReference type="InterPro" id="IPR039799">
    <property type="entry name" value="ALR/ERV"/>
</dbReference>
<organism evidence="9 10">
    <name type="scientific">Naganishia liquefaciens</name>
    <dbReference type="NCBI Taxonomy" id="104408"/>
    <lineage>
        <taxon>Eukaryota</taxon>
        <taxon>Fungi</taxon>
        <taxon>Dikarya</taxon>
        <taxon>Basidiomycota</taxon>
        <taxon>Agaricomycotina</taxon>
        <taxon>Tremellomycetes</taxon>
        <taxon>Filobasidiales</taxon>
        <taxon>Filobasidiaceae</taxon>
        <taxon>Naganishia</taxon>
    </lineage>
</organism>
<dbReference type="PROSITE" id="PS51324">
    <property type="entry name" value="ERV_ALR"/>
    <property type="match status" value="1"/>
</dbReference>
<comment type="caution">
    <text evidence="9">The sequence shown here is derived from an EMBL/GenBank/DDBJ whole genome shotgun (WGS) entry which is preliminary data.</text>
</comment>
<accession>A0A8H3YHT5</accession>
<dbReference type="GO" id="GO:0050660">
    <property type="term" value="F:flavin adenine dinucleotide binding"/>
    <property type="evidence" value="ECO:0007669"/>
    <property type="project" value="TreeGrafter"/>
</dbReference>
<evidence type="ECO:0000256" key="5">
    <source>
        <dbReference type="ARBA" id="ARBA00023157"/>
    </source>
</evidence>
<sequence length="273" mass="30881">MLPRFLKTFLLASLLLIVPTLFILYQKRSGGTEWNEWSLTYGTWDSWDVNQKPSSDIEGRHDSALYFEDHWNAGGAAPDYQSTRIVDADREEEPNGAWVYRIGETVISIDELEAYRQWKESRRNEAPFSKEEMPSSADAWQDDSVVLGNVIMPKLGNATAKAELGRAAWKLLHLVTLKYPEEPTTNERAALKSYFHLFARLYPCGECAAEFQALLKEYPPQTSSRKSASLWLCSIHNMVNARLGKPEFDCLTLDATYDCGCAEDDPPASIQAD</sequence>
<keyword evidence="3 6" id="KW-0274">FAD</keyword>
<evidence type="ECO:0000256" key="6">
    <source>
        <dbReference type="RuleBase" id="RU371123"/>
    </source>
</evidence>
<feature type="chain" id="PRO_5034181138" description="Sulfhydryl oxidase" evidence="7">
    <location>
        <begin position="31"/>
        <end position="273"/>
    </location>
</feature>
<evidence type="ECO:0000259" key="8">
    <source>
        <dbReference type="PROSITE" id="PS51324"/>
    </source>
</evidence>
<evidence type="ECO:0000313" key="9">
    <source>
        <dbReference type="EMBL" id="GHJ87926.1"/>
    </source>
</evidence>
<dbReference type="AlphaFoldDB" id="A0A8H3YHT5"/>
<dbReference type="GO" id="GO:0016971">
    <property type="term" value="F:flavin-dependent sulfhydryl oxidase activity"/>
    <property type="evidence" value="ECO:0007669"/>
    <property type="project" value="InterPro"/>
</dbReference>